<dbReference type="KEGG" id="aft:BBF96_06875"/>
<protein>
    <recommendedName>
        <fullName evidence="3">histidine kinase</fullName>
        <ecNumber evidence="3">2.7.13.3</ecNumber>
    </recommendedName>
</protein>
<dbReference type="GO" id="GO:0000155">
    <property type="term" value="F:phosphorelay sensor kinase activity"/>
    <property type="evidence" value="ECO:0007669"/>
    <property type="project" value="InterPro"/>
</dbReference>
<evidence type="ECO:0000256" key="11">
    <source>
        <dbReference type="SAM" id="Coils"/>
    </source>
</evidence>
<dbReference type="PROSITE" id="PS50109">
    <property type="entry name" value="HIS_KIN"/>
    <property type="match status" value="1"/>
</dbReference>
<keyword evidence="6 12" id="KW-0812">Transmembrane</keyword>
<evidence type="ECO:0000256" key="5">
    <source>
        <dbReference type="ARBA" id="ARBA00022679"/>
    </source>
</evidence>
<dbReference type="SMART" id="SM00388">
    <property type="entry name" value="HisKA"/>
    <property type="match status" value="1"/>
</dbReference>
<dbReference type="PRINTS" id="PR00344">
    <property type="entry name" value="BCTRLSENSOR"/>
</dbReference>
<dbReference type="EMBL" id="CP016379">
    <property type="protein sequence ID" value="AZR73132.1"/>
    <property type="molecule type" value="Genomic_DNA"/>
</dbReference>
<dbReference type="Pfam" id="PF00512">
    <property type="entry name" value="HisKA"/>
    <property type="match status" value="1"/>
</dbReference>
<evidence type="ECO:0000256" key="8">
    <source>
        <dbReference type="ARBA" id="ARBA00022989"/>
    </source>
</evidence>
<evidence type="ECO:0000256" key="3">
    <source>
        <dbReference type="ARBA" id="ARBA00012438"/>
    </source>
</evidence>
<feature type="transmembrane region" description="Helical" evidence="12">
    <location>
        <begin position="6"/>
        <end position="31"/>
    </location>
</feature>
<dbReference type="InterPro" id="IPR003661">
    <property type="entry name" value="HisK_dim/P_dom"/>
</dbReference>
<dbReference type="SUPFAM" id="SSF55874">
    <property type="entry name" value="ATPase domain of HSP90 chaperone/DNA topoisomerase II/histidine kinase"/>
    <property type="match status" value="1"/>
</dbReference>
<dbReference type="Gene3D" id="1.10.287.130">
    <property type="match status" value="1"/>
</dbReference>
<evidence type="ECO:0000259" key="14">
    <source>
        <dbReference type="PROSITE" id="PS50885"/>
    </source>
</evidence>
<gene>
    <name evidence="15" type="ORF">BBF96_06875</name>
</gene>
<dbReference type="PANTHER" id="PTHR45436:SF5">
    <property type="entry name" value="SENSOR HISTIDINE KINASE TRCS"/>
    <property type="match status" value="1"/>
</dbReference>
<dbReference type="FunFam" id="3.30.565.10:FF:000006">
    <property type="entry name" value="Sensor histidine kinase WalK"/>
    <property type="match status" value="1"/>
</dbReference>
<evidence type="ECO:0000313" key="16">
    <source>
        <dbReference type="Proteomes" id="UP000267250"/>
    </source>
</evidence>
<keyword evidence="16" id="KW-1185">Reference proteome</keyword>
<dbReference type="GO" id="GO:0005886">
    <property type="term" value="C:plasma membrane"/>
    <property type="evidence" value="ECO:0007669"/>
    <property type="project" value="TreeGrafter"/>
</dbReference>
<organism evidence="15 16">
    <name type="scientific">Anoxybacter fermentans</name>
    <dbReference type="NCBI Taxonomy" id="1323375"/>
    <lineage>
        <taxon>Bacteria</taxon>
        <taxon>Bacillati</taxon>
        <taxon>Bacillota</taxon>
        <taxon>Clostridia</taxon>
        <taxon>Halanaerobiales</taxon>
        <taxon>Anoxybacter</taxon>
    </lineage>
</organism>
<dbReference type="AlphaFoldDB" id="A0A3S9SY18"/>
<name>A0A3S9SY18_9FIRM</name>
<feature type="transmembrane region" description="Helical" evidence="12">
    <location>
        <begin position="153"/>
        <end position="175"/>
    </location>
</feature>
<keyword evidence="5" id="KW-0808">Transferase</keyword>
<sequence>MCKLRYKLFVSFILITLVTVIAVGLLLNFSFHSKFSEYIKSKLNEKHQNVIRYIQRSLENRISPHIFFMNLTHFSMMENVRVQIFNSSGEMIFDSIHSGNMMMAPYRGEKEISPDAYQTEEWIRTNDFVIQVRVISELSDGFRSPNDIAFREAINYSLLGSVGIGLLLAIVFSFFTSSMITRPVTTLKNAAMLISRGDWKTRVKIRTKDELEELGESFNKMARDLEHLENLRRKMTSDLAHELRNPLMSIQSYIEGMLDKVIEADEAHLTDLHEEVQRLTRLIDNLQKLAHLEAKRQVYPTLVRLVTEFEPYFKRIKLEYDKKGVELNWTVENLEGNLDKFIVKEILQNLLDNALKYTPEGGQVSCSMKKVEKNGIIGLQITVKDTGIGIDEKDLPYIFERFYRADPSRARQTGGTGIGLAIIKELVELVAGSIDVKSKLGEGTVFTVFIPFAE</sequence>
<keyword evidence="10 12" id="KW-0472">Membrane</keyword>
<keyword evidence="7" id="KW-0418">Kinase</keyword>
<dbReference type="CDD" id="cd16922">
    <property type="entry name" value="HATPase_EvgS-ArcB-TorS-like"/>
    <property type="match status" value="1"/>
</dbReference>
<dbReference type="Pfam" id="PF02518">
    <property type="entry name" value="HATPase_c"/>
    <property type="match status" value="1"/>
</dbReference>
<keyword evidence="9" id="KW-0902">Two-component regulatory system</keyword>
<dbReference type="InterPro" id="IPR003660">
    <property type="entry name" value="HAMP_dom"/>
</dbReference>
<proteinExistence type="predicted"/>
<dbReference type="SUPFAM" id="SSF158472">
    <property type="entry name" value="HAMP domain-like"/>
    <property type="match status" value="1"/>
</dbReference>
<evidence type="ECO:0000256" key="6">
    <source>
        <dbReference type="ARBA" id="ARBA00022692"/>
    </source>
</evidence>
<dbReference type="Gene3D" id="3.30.565.10">
    <property type="entry name" value="Histidine kinase-like ATPase, C-terminal domain"/>
    <property type="match status" value="1"/>
</dbReference>
<dbReference type="SUPFAM" id="SSF47384">
    <property type="entry name" value="Homodimeric domain of signal transducing histidine kinase"/>
    <property type="match status" value="1"/>
</dbReference>
<dbReference type="PROSITE" id="PS50885">
    <property type="entry name" value="HAMP"/>
    <property type="match status" value="1"/>
</dbReference>
<evidence type="ECO:0000259" key="13">
    <source>
        <dbReference type="PROSITE" id="PS50109"/>
    </source>
</evidence>
<feature type="domain" description="Histidine kinase" evidence="13">
    <location>
        <begin position="238"/>
        <end position="454"/>
    </location>
</feature>
<dbReference type="EC" id="2.7.13.3" evidence="3"/>
<evidence type="ECO:0000256" key="2">
    <source>
        <dbReference type="ARBA" id="ARBA00004370"/>
    </source>
</evidence>
<dbReference type="Proteomes" id="UP000267250">
    <property type="component" value="Chromosome"/>
</dbReference>
<comment type="catalytic activity">
    <reaction evidence="1">
        <text>ATP + protein L-histidine = ADP + protein N-phospho-L-histidine.</text>
        <dbReference type="EC" id="2.7.13.3"/>
    </reaction>
</comment>
<reference evidence="15 16" key="1">
    <citation type="submission" date="2016-07" db="EMBL/GenBank/DDBJ databases">
        <title>Genome and transcriptome analysis of iron-reducing fermentative bacteria Anoxybacter fermentans.</title>
        <authorList>
            <person name="Zeng X."/>
            <person name="Shao Z."/>
        </authorList>
    </citation>
    <scope>NUCLEOTIDE SEQUENCE [LARGE SCALE GENOMIC DNA]</scope>
    <source>
        <strain evidence="15 16">DY22613</strain>
    </source>
</reference>
<feature type="domain" description="HAMP" evidence="14">
    <location>
        <begin position="178"/>
        <end position="230"/>
    </location>
</feature>
<dbReference type="PANTHER" id="PTHR45436">
    <property type="entry name" value="SENSOR HISTIDINE KINASE YKOH"/>
    <property type="match status" value="1"/>
</dbReference>
<dbReference type="SMART" id="SM00387">
    <property type="entry name" value="HATPase_c"/>
    <property type="match status" value="1"/>
</dbReference>
<dbReference type="InterPro" id="IPR003594">
    <property type="entry name" value="HATPase_dom"/>
</dbReference>
<keyword evidence="11" id="KW-0175">Coiled coil</keyword>
<keyword evidence="4" id="KW-0597">Phosphoprotein</keyword>
<evidence type="ECO:0000256" key="12">
    <source>
        <dbReference type="SAM" id="Phobius"/>
    </source>
</evidence>
<dbReference type="CDD" id="cd06225">
    <property type="entry name" value="HAMP"/>
    <property type="match status" value="1"/>
</dbReference>
<dbReference type="InterPro" id="IPR050428">
    <property type="entry name" value="TCS_sensor_his_kinase"/>
</dbReference>
<feature type="coiled-coil region" evidence="11">
    <location>
        <begin position="262"/>
        <end position="289"/>
    </location>
</feature>
<evidence type="ECO:0000313" key="15">
    <source>
        <dbReference type="EMBL" id="AZR73132.1"/>
    </source>
</evidence>
<dbReference type="InterPro" id="IPR005467">
    <property type="entry name" value="His_kinase_dom"/>
</dbReference>
<comment type="subcellular location">
    <subcellularLocation>
        <location evidence="2">Membrane</location>
    </subcellularLocation>
</comment>
<dbReference type="InterPro" id="IPR036890">
    <property type="entry name" value="HATPase_C_sf"/>
</dbReference>
<evidence type="ECO:0000256" key="4">
    <source>
        <dbReference type="ARBA" id="ARBA00022553"/>
    </source>
</evidence>
<dbReference type="Pfam" id="PF00672">
    <property type="entry name" value="HAMP"/>
    <property type="match status" value="1"/>
</dbReference>
<evidence type="ECO:0000256" key="1">
    <source>
        <dbReference type="ARBA" id="ARBA00000085"/>
    </source>
</evidence>
<keyword evidence="8 12" id="KW-1133">Transmembrane helix</keyword>
<accession>A0A3S9SY18</accession>
<evidence type="ECO:0000256" key="10">
    <source>
        <dbReference type="ARBA" id="ARBA00023136"/>
    </source>
</evidence>
<dbReference type="InterPro" id="IPR036097">
    <property type="entry name" value="HisK_dim/P_sf"/>
</dbReference>
<evidence type="ECO:0000256" key="7">
    <source>
        <dbReference type="ARBA" id="ARBA00022777"/>
    </source>
</evidence>
<dbReference type="CDD" id="cd00082">
    <property type="entry name" value="HisKA"/>
    <property type="match status" value="1"/>
</dbReference>
<dbReference type="SMART" id="SM00304">
    <property type="entry name" value="HAMP"/>
    <property type="match status" value="1"/>
</dbReference>
<dbReference type="InterPro" id="IPR004358">
    <property type="entry name" value="Sig_transdc_His_kin-like_C"/>
</dbReference>
<dbReference type="RefSeq" id="WP_164730940.1">
    <property type="nucleotide sequence ID" value="NZ_CP016379.1"/>
</dbReference>
<dbReference type="Gene3D" id="6.10.340.10">
    <property type="match status" value="1"/>
</dbReference>
<evidence type="ECO:0000256" key="9">
    <source>
        <dbReference type="ARBA" id="ARBA00023012"/>
    </source>
</evidence>